<protein>
    <submittedName>
        <fullName evidence="2">Uncharacterized protein</fullName>
    </submittedName>
</protein>
<gene>
    <name evidence="2" type="ORF">H8Z77_03775</name>
</gene>
<dbReference type="RefSeq" id="WP_069988843.1">
    <property type="nucleotide sequence ID" value="NZ_JACOQK010000001.1"/>
</dbReference>
<keyword evidence="1" id="KW-0812">Transmembrane</keyword>
<proteinExistence type="predicted"/>
<evidence type="ECO:0000313" key="3">
    <source>
        <dbReference type="Proteomes" id="UP000649151"/>
    </source>
</evidence>
<sequence>MQTANHIIRKNNQYFHRFGIKSKKCLQTVTVWFSLAVIAVIAIPIAVLLFLVVSIWMLADFILRHLQRE</sequence>
<feature type="transmembrane region" description="Helical" evidence="1">
    <location>
        <begin position="31"/>
        <end position="59"/>
    </location>
</feature>
<keyword evidence="1" id="KW-1133">Transmembrane helix</keyword>
<keyword evidence="1" id="KW-0472">Membrane</keyword>
<evidence type="ECO:0000256" key="1">
    <source>
        <dbReference type="SAM" id="Phobius"/>
    </source>
</evidence>
<accession>A0ABR7IPX2</accession>
<comment type="caution">
    <text evidence="2">The sequence shown here is derived from an EMBL/GenBank/DDBJ whole genome shotgun (WGS) entry which is preliminary data.</text>
</comment>
<keyword evidence="3" id="KW-1185">Reference proteome</keyword>
<dbReference type="Proteomes" id="UP000649151">
    <property type="component" value="Unassembled WGS sequence"/>
</dbReference>
<evidence type="ECO:0000313" key="2">
    <source>
        <dbReference type="EMBL" id="MBC5787143.1"/>
    </source>
</evidence>
<organism evidence="2 3">
    <name type="scientific">Clostridium facile</name>
    <dbReference type="NCBI Taxonomy" id="2763035"/>
    <lineage>
        <taxon>Bacteria</taxon>
        <taxon>Bacillati</taxon>
        <taxon>Bacillota</taxon>
        <taxon>Clostridia</taxon>
        <taxon>Eubacteriales</taxon>
        <taxon>Clostridiaceae</taxon>
        <taxon>Clostridium</taxon>
    </lineage>
</organism>
<dbReference type="EMBL" id="JACOQK010000001">
    <property type="protein sequence ID" value="MBC5787143.1"/>
    <property type="molecule type" value="Genomic_DNA"/>
</dbReference>
<name>A0ABR7IPX2_9CLOT</name>
<reference evidence="2 3" key="1">
    <citation type="submission" date="2020-08" db="EMBL/GenBank/DDBJ databases">
        <title>Genome public.</title>
        <authorList>
            <person name="Liu C."/>
            <person name="Sun Q."/>
        </authorList>
    </citation>
    <scope>NUCLEOTIDE SEQUENCE [LARGE SCALE GENOMIC DNA]</scope>
    <source>
        <strain evidence="2 3">NSJ-27</strain>
    </source>
</reference>